<dbReference type="Gene3D" id="1.10.287.130">
    <property type="match status" value="1"/>
</dbReference>
<keyword evidence="7" id="KW-0472">Membrane</keyword>
<gene>
    <name evidence="10" type="ORF">MNBD_GAMMA15-941</name>
</gene>
<dbReference type="PANTHER" id="PTHR42878:SF15">
    <property type="entry name" value="BACTERIOPHYTOCHROME"/>
    <property type="match status" value="1"/>
</dbReference>
<reference evidence="10" key="1">
    <citation type="submission" date="2018-06" db="EMBL/GenBank/DDBJ databases">
        <authorList>
            <person name="Zhirakovskaya E."/>
        </authorList>
    </citation>
    <scope>NUCLEOTIDE SEQUENCE</scope>
</reference>
<keyword evidence="6" id="KW-0175">Coiled coil</keyword>
<evidence type="ECO:0000259" key="9">
    <source>
        <dbReference type="PROSITE" id="PS50885"/>
    </source>
</evidence>
<dbReference type="PANTHER" id="PTHR42878">
    <property type="entry name" value="TWO-COMPONENT HISTIDINE KINASE"/>
    <property type="match status" value="1"/>
</dbReference>
<dbReference type="GO" id="GO:0016020">
    <property type="term" value="C:membrane"/>
    <property type="evidence" value="ECO:0007669"/>
    <property type="project" value="InterPro"/>
</dbReference>
<evidence type="ECO:0000256" key="4">
    <source>
        <dbReference type="ARBA" id="ARBA00022679"/>
    </source>
</evidence>
<evidence type="ECO:0000256" key="5">
    <source>
        <dbReference type="ARBA" id="ARBA00022777"/>
    </source>
</evidence>
<dbReference type="Pfam" id="PF00512">
    <property type="entry name" value="HisKA"/>
    <property type="match status" value="1"/>
</dbReference>
<dbReference type="Gene3D" id="3.30.565.10">
    <property type="entry name" value="Histidine kinase-like ATPase, C-terminal domain"/>
    <property type="match status" value="1"/>
</dbReference>
<evidence type="ECO:0000256" key="7">
    <source>
        <dbReference type="SAM" id="Phobius"/>
    </source>
</evidence>
<feature type="domain" description="Histidine kinase" evidence="8">
    <location>
        <begin position="273"/>
        <end position="486"/>
    </location>
</feature>
<dbReference type="SUPFAM" id="SSF47384">
    <property type="entry name" value="Homodimeric domain of signal transducing histidine kinase"/>
    <property type="match status" value="1"/>
</dbReference>
<dbReference type="InterPro" id="IPR004358">
    <property type="entry name" value="Sig_transdc_His_kin-like_C"/>
</dbReference>
<evidence type="ECO:0000256" key="3">
    <source>
        <dbReference type="ARBA" id="ARBA00022553"/>
    </source>
</evidence>
<evidence type="ECO:0000256" key="2">
    <source>
        <dbReference type="ARBA" id="ARBA00012438"/>
    </source>
</evidence>
<feature type="domain" description="HAMP" evidence="9">
    <location>
        <begin position="184"/>
        <end position="240"/>
    </location>
</feature>
<evidence type="ECO:0000256" key="6">
    <source>
        <dbReference type="SAM" id="Coils"/>
    </source>
</evidence>
<organism evidence="10">
    <name type="scientific">hydrothermal vent metagenome</name>
    <dbReference type="NCBI Taxonomy" id="652676"/>
    <lineage>
        <taxon>unclassified sequences</taxon>
        <taxon>metagenomes</taxon>
        <taxon>ecological metagenomes</taxon>
    </lineage>
</organism>
<name>A0A3B0YNQ0_9ZZZZ</name>
<comment type="catalytic activity">
    <reaction evidence="1">
        <text>ATP + protein L-histidine = ADP + protein N-phospho-L-histidine.</text>
        <dbReference type="EC" id="2.7.13.3"/>
    </reaction>
</comment>
<dbReference type="InterPro" id="IPR050351">
    <property type="entry name" value="BphY/WalK/GraS-like"/>
</dbReference>
<dbReference type="Pfam" id="PF02518">
    <property type="entry name" value="HATPase_c"/>
    <property type="match status" value="1"/>
</dbReference>
<dbReference type="AlphaFoldDB" id="A0A3B0YNQ0"/>
<dbReference type="GO" id="GO:0000155">
    <property type="term" value="F:phosphorelay sensor kinase activity"/>
    <property type="evidence" value="ECO:0007669"/>
    <property type="project" value="InterPro"/>
</dbReference>
<evidence type="ECO:0000256" key="1">
    <source>
        <dbReference type="ARBA" id="ARBA00000085"/>
    </source>
</evidence>
<evidence type="ECO:0000259" key="8">
    <source>
        <dbReference type="PROSITE" id="PS50109"/>
    </source>
</evidence>
<proteinExistence type="predicted"/>
<dbReference type="SMART" id="SM00388">
    <property type="entry name" value="HisKA"/>
    <property type="match status" value="1"/>
</dbReference>
<keyword evidence="4" id="KW-0808">Transferase</keyword>
<protein>
    <recommendedName>
        <fullName evidence="2">histidine kinase</fullName>
        <ecNumber evidence="2">2.7.13.3</ecNumber>
    </recommendedName>
</protein>
<dbReference type="GO" id="GO:0007234">
    <property type="term" value="P:osmosensory signaling via phosphorelay pathway"/>
    <property type="evidence" value="ECO:0007669"/>
    <property type="project" value="TreeGrafter"/>
</dbReference>
<dbReference type="InterPro" id="IPR003660">
    <property type="entry name" value="HAMP_dom"/>
</dbReference>
<dbReference type="Gene3D" id="6.10.340.10">
    <property type="match status" value="1"/>
</dbReference>
<dbReference type="PROSITE" id="PS50109">
    <property type="entry name" value="HIS_KIN"/>
    <property type="match status" value="1"/>
</dbReference>
<dbReference type="PROSITE" id="PS50885">
    <property type="entry name" value="HAMP"/>
    <property type="match status" value="1"/>
</dbReference>
<keyword evidence="7" id="KW-0812">Transmembrane</keyword>
<dbReference type="EC" id="2.7.13.3" evidence="2"/>
<evidence type="ECO:0000313" key="10">
    <source>
        <dbReference type="EMBL" id="VAW75919.1"/>
    </source>
</evidence>
<feature type="coiled-coil region" evidence="6">
    <location>
        <begin position="225"/>
        <end position="259"/>
    </location>
</feature>
<dbReference type="InterPro" id="IPR003594">
    <property type="entry name" value="HATPase_dom"/>
</dbReference>
<dbReference type="GO" id="GO:0030295">
    <property type="term" value="F:protein kinase activator activity"/>
    <property type="evidence" value="ECO:0007669"/>
    <property type="project" value="TreeGrafter"/>
</dbReference>
<dbReference type="InterPro" id="IPR003661">
    <property type="entry name" value="HisK_dim/P_dom"/>
</dbReference>
<feature type="transmembrane region" description="Helical" evidence="7">
    <location>
        <begin position="160"/>
        <end position="183"/>
    </location>
</feature>
<dbReference type="GO" id="GO:0000156">
    <property type="term" value="F:phosphorelay response regulator activity"/>
    <property type="evidence" value="ECO:0007669"/>
    <property type="project" value="TreeGrafter"/>
</dbReference>
<keyword evidence="5 10" id="KW-0418">Kinase</keyword>
<dbReference type="CDD" id="cd00082">
    <property type="entry name" value="HisKA"/>
    <property type="match status" value="1"/>
</dbReference>
<dbReference type="SMART" id="SM00387">
    <property type="entry name" value="HATPase_c"/>
    <property type="match status" value="1"/>
</dbReference>
<dbReference type="InterPro" id="IPR036890">
    <property type="entry name" value="HATPase_C_sf"/>
</dbReference>
<dbReference type="FunFam" id="3.30.565.10:FF:000006">
    <property type="entry name" value="Sensor histidine kinase WalK"/>
    <property type="match status" value="1"/>
</dbReference>
<keyword evidence="7" id="KW-1133">Transmembrane helix</keyword>
<sequence>MRWGLFPRLAVSLGLLLGAAMLTLGYVLLSDSAKRLEAERLNVASTLVRTLATGNIDALAAEDFELMERSVYSVLPDKNYAYAFLSRPDGKILTHSEISQIGQYTDTGHTELTSPHSHTTQFGGRSVRELVHPIIVGNKLLANAHIAYYLNQDNLFSTDMAVRILGLLGLFLLLLLTATSLIIRRYTHPLTHLTESITDMSLDAVHLKKLDTALLQRTDEIGALSREYSNMLERLGLAYEELRNEEQLLREKVEERTRELRLSYQELETFSYSVSHDLRSPLRAMAGYGQMLLEDYGESLDEDGRHALQRICANAIRMDQLILDLLALSRVSRQEFKHSRVDLSDMAHEIFNELQKQHPERKVEIEIDDTPLVDGDKGLLRIAMQNLIDNAWKYSGKTEKAVFHFGAVASEPGSFFIRDNGSGFDMRYVDKIFGVFQRLHAQDVFEGTGIGLATVERVIHRHGGIIRGESEIGKGATFTFSLPLAKG</sequence>
<dbReference type="PRINTS" id="PR00344">
    <property type="entry name" value="BCTRLSENSOR"/>
</dbReference>
<dbReference type="InterPro" id="IPR005467">
    <property type="entry name" value="His_kinase_dom"/>
</dbReference>
<dbReference type="InterPro" id="IPR036097">
    <property type="entry name" value="HisK_dim/P_sf"/>
</dbReference>
<accession>A0A3B0YNQ0</accession>
<dbReference type="EMBL" id="UOFN01000052">
    <property type="protein sequence ID" value="VAW75919.1"/>
    <property type="molecule type" value="Genomic_DNA"/>
</dbReference>
<dbReference type="SUPFAM" id="SSF55874">
    <property type="entry name" value="ATPase domain of HSP90 chaperone/DNA topoisomerase II/histidine kinase"/>
    <property type="match status" value="1"/>
</dbReference>
<keyword evidence="3" id="KW-0597">Phosphoprotein</keyword>